<evidence type="ECO:0000256" key="1">
    <source>
        <dbReference type="ARBA" id="ARBA00004123"/>
    </source>
</evidence>
<comment type="subcellular location">
    <subcellularLocation>
        <location evidence="1">Nucleus</location>
    </subcellularLocation>
</comment>
<dbReference type="EMBL" id="PKPP01010632">
    <property type="protein sequence ID" value="PWA45696.1"/>
    <property type="molecule type" value="Genomic_DNA"/>
</dbReference>
<evidence type="ECO:0000256" key="3">
    <source>
        <dbReference type="ARBA" id="ARBA00022771"/>
    </source>
</evidence>
<dbReference type="PANTHER" id="PTHR14571">
    <property type="entry name" value="HISTONE-LYSINE N-METHYLTRANSFERASE SET-26-RELATED"/>
    <property type="match status" value="1"/>
</dbReference>
<evidence type="ECO:0000313" key="6">
    <source>
        <dbReference type="EMBL" id="PWA45696.1"/>
    </source>
</evidence>
<proteinExistence type="predicted"/>
<name>A0A2U1L9N6_ARTAN</name>
<dbReference type="InterPro" id="IPR013083">
    <property type="entry name" value="Znf_RING/FYVE/PHD"/>
</dbReference>
<dbReference type="Proteomes" id="UP000245207">
    <property type="component" value="Unassembled WGS sequence"/>
</dbReference>
<evidence type="ECO:0000313" key="7">
    <source>
        <dbReference type="Proteomes" id="UP000245207"/>
    </source>
</evidence>
<keyword evidence="4" id="KW-0862">Zinc</keyword>
<evidence type="ECO:0000256" key="5">
    <source>
        <dbReference type="ARBA" id="ARBA00023242"/>
    </source>
</evidence>
<comment type="caution">
    <text evidence="6">The sequence shown here is derived from an EMBL/GenBank/DDBJ whole genome shotgun (WGS) entry which is preliminary data.</text>
</comment>
<dbReference type="SUPFAM" id="SSF57903">
    <property type="entry name" value="FYVE/PHD zinc finger"/>
    <property type="match status" value="1"/>
</dbReference>
<dbReference type="AlphaFoldDB" id="A0A2U1L9N6"/>
<evidence type="ECO:0000256" key="4">
    <source>
        <dbReference type="ARBA" id="ARBA00022833"/>
    </source>
</evidence>
<protein>
    <submittedName>
        <fullName evidence="6">Zinc finger, FYVE/PHD-type</fullName>
    </submittedName>
</protein>
<accession>A0A2U1L9N6</accession>
<dbReference type="Gene3D" id="3.30.40.10">
    <property type="entry name" value="Zinc/RING finger domain, C3HC4 (zinc finger)"/>
    <property type="match status" value="1"/>
</dbReference>
<dbReference type="InterPro" id="IPR011011">
    <property type="entry name" value="Znf_FYVE_PHD"/>
</dbReference>
<reference evidence="6 7" key="1">
    <citation type="journal article" date="2018" name="Mol. Plant">
        <title>The genome of Artemisia annua provides insight into the evolution of Asteraceae family and artemisinin biosynthesis.</title>
        <authorList>
            <person name="Shen Q."/>
            <person name="Zhang L."/>
            <person name="Liao Z."/>
            <person name="Wang S."/>
            <person name="Yan T."/>
            <person name="Shi P."/>
            <person name="Liu M."/>
            <person name="Fu X."/>
            <person name="Pan Q."/>
            <person name="Wang Y."/>
            <person name="Lv Z."/>
            <person name="Lu X."/>
            <person name="Zhang F."/>
            <person name="Jiang W."/>
            <person name="Ma Y."/>
            <person name="Chen M."/>
            <person name="Hao X."/>
            <person name="Li L."/>
            <person name="Tang Y."/>
            <person name="Lv G."/>
            <person name="Zhou Y."/>
            <person name="Sun X."/>
            <person name="Brodelius P.E."/>
            <person name="Rose J.K.C."/>
            <person name="Tang K."/>
        </authorList>
    </citation>
    <scope>NUCLEOTIDE SEQUENCE [LARGE SCALE GENOMIC DNA]</scope>
    <source>
        <strain evidence="7">cv. Huhao1</strain>
        <tissue evidence="6">Leaf</tissue>
    </source>
</reference>
<dbReference type="PANTHER" id="PTHR14571:SF9">
    <property type="entry name" value="HISTONE-LYSINE N-METHYLTRANSFERASE SET-26-RELATED"/>
    <property type="match status" value="1"/>
</dbReference>
<dbReference type="GO" id="GO:0008270">
    <property type="term" value="F:zinc ion binding"/>
    <property type="evidence" value="ECO:0007669"/>
    <property type="project" value="UniProtKB-KW"/>
</dbReference>
<gene>
    <name evidence="6" type="ORF">CTI12_AA513590</name>
</gene>
<keyword evidence="5" id="KW-0539">Nucleus</keyword>
<keyword evidence="7" id="KW-1185">Reference proteome</keyword>
<dbReference type="OrthoDB" id="79252at2759"/>
<dbReference type="GO" id="GO:0005634">
    <property type="term" value="C:nucleus"/>
    <property type="evidence" value="ECO:0007669"/>
    <property type="project" value="UniProtKB-SubCell"/>
</dbReference>
<organism evidence="6 7">
    <name type="scientific">Artemisia annua</name>
    <name type="common">Sweet wormwood</name>
    <dbReference type="NCBI Taxonomy" id="35608"/>
    <lineage>
        <taxon>Eukaryota</taxon>
        <taxon>Viridiplantae</taxon>
        <taxon>Streptophyta</taxon>
        <taxon>Embryophyta</taxon>
        <taxon>Tracheophyta</taxon>
        <taxon>Spermatophyta</taxon>
        <taxon>Magnoliopsida</taxon>
        <taxon>eudicotyledons</taxon>
        <taxon>Gunneridae</taxon>
        <taxon>Pentapetalae</taxon>
        <taxon>asterids</taxon>
        <taxon>campanulids</taxon>
        <taxon>Asterales</taxon>
        <taxon>Asteraceae</taxon>
        <taxon>Asteroideae</taxon>
        <taxon>Anthemideae</taxon>
        <taxon>Artemisiinae</taxon>
        <taxon>Artemisia</taxon>
    </lineage>
</organism>
<sequence length="228" mass="25894">MVSGLGMKSRSNRLPTISADDWGDESWVVDCVCRVDFDDGEEMVVCDECGVWVHTRNESEETEVAQLLVELPTKTLCMDNPYPMGGVNQNLYQVLTEVPIEKRVHVQGVPGCDRELFSGVSSIFSAELWKCKGYCIEVDVIGFAYSLLQGSAVETDKNKWIAWNTKFRYGNLWLDIHLQKLSVFVLLLDMELGLRLLTVDRMVNEAARDINFMTADNENYIQYVMNSV</sequence>
<evidence type="ECO:0000256" key="2">
    <source>
        <dbReference type="ARBA" id="ARBA00022723"/>
    </source>
</evidence>
<keyword evidence="3" id="KW-0863">Zinc-finger</keyword>
<keyword evidence="2" id="KW-0479">Metal-binding</keyword>